<feature type="non-terminal residue" evidence="2">
    <location>
        <position position="1"/>
    </location>
</feature>
<protein>
    <recommendedName>
        <fullName evidence="1">Retrotransposon gag domain-containing protein</fullName>
    </recommendedName>
</protein>
<dbReference type="Pfam" id="PF03732">
    <property type="entry name" value="Retrotrans_gag"/>
    <property type="match status" value="1"/>
</dbReference>
<gene>
    <name evidence="2" type="ORF">Tci_922025</name>
</gene>
<organism evidence="2">
    <name type="scientific">Tanacetum cinerariifolium</name>
    <name type="common">Dalmatian daisy</name>
    <name type="synonym">Chrysanthemum cinerariifolium</name>
    <dbReference type="NCBI Taxonomy" id="118510"/>
    <lineage>
        <taxon>Eukaryota</taxon>
        <taxon>Viridiplantae</taxon>
        <taxon>Streptophyta</taxon>
        <taxon>Embryophyta</taxon>
        <taxon>Tracheophyta</taxon>
        <taxon>Spermatophyta</taxon>
        <taxon>Magnoliopsida</taxon>
        <taxon>eudicotyledons</taxon>
        <taxon>Gunneridae</taxon>
        <taxon>Pentapetalae</taxon>
        <taxon>asterids</taxon>
        <taxon>campanulids</taxon>
        <taxon>Asterales</taxon>
        <taxon>Asteraceae</taxon>
        <taxon>Asteroideae</taxon>
        <taxon>Anthemideae</taxon>
        <taxon>Anthemidinae</taxon>
        <taxon>Tanacetum</taxon>
    </lineage>
</organism>
<proteinExistence type="predicted"/>
<feature type="non-terminal residue" evidence="2">
    <location>
        <position position="111"/>
    </location>
</feature>
<accession>A0A699WWW8</accession>
<reference evidence="2" key="1">
    <citation type="journal article" date="2019" name="Sci. Rep.">
        <title>Draft genome of Tanacetum cinerariifolium, the natural source of mosquito coil.</title>
        <authorList>
            <person name="Yamashiro T."/>
            <person name="Shiraishi A."/>
            <person name="Satake H."/>
            <person name="Nakayama K."/>
        </authorList>
    </citation>
    <scope>NUCLEOTIDE SEQUENCE</scope>
</reference>
<evidence type="ECO:0000259" key="1">
    <source>
        <dbReference type="Pfam" id="PF03732"/>
    </source>
</evidence>
<dbReference type="InterPro" id="IPR005162">
    <property type="entry name" value="Retrotrans_gag_dom"/>
</dbReference>
<feature type="domain" description="Retrotransposon gag" evidence="1">
    <location>
        <begin position="5"/>
        <end position="72"/>
    </location>
</feature>
<dbReference type="AlphaFoldDB" id="A0A699WWW8"/>
<sequence>NGRPYTEVKQMMTDEFCPTEEVQRLEDELIHLKLMEMYIAAYTERFNELALLCPNVVPNEKKKVKLYIKGLPKINKGETISSRPATLNEAVRTAHPLMEQKIQAKNERIAE</sequence>
<comment type="caution">
    <text evidence="2">The sequence shown here is derived from an EMBL/GenBank/DDBJ whole genome shotgun (WGS) entry which is preliminary data.</text>
</comment>
<dbReference type="EMBL" id="BKCJ011751984">
    <property type="protein sequence ID" value="GFD50056.1"/>
    <property type="molecule type" value="Genomic_DNA"/>
</dbReference>
<name>A0A699WWW8_TANCI</name>
<evidence type="ECO:0000313" key="2">
    <source>
        <dbReference type="EMBL" id="GFD50056.1"/>
    </source>
</evidence>